<name>A0A1N6FJ28_9LACT</name>
<dbReference type="GO" id="GO:0022857">
    <property type="term" value="F:transmembrane transporter activity"/>
    <property type="evidence" value="ECO:0007669"/>
    <property type="project" value="InterPro"/>
</dbReference>
<proteinExistence type="predicted"/>
<accession>A0A1N6FJ28</accession>
<evidence type="ECO:0000313" key="3">
    <source>
        <dbReference type="Proteomes" id="UP000184758"/>
    </source>
</evidence>
<dbReference type="Proteomes" id="UP000184758">
    <property type="component" value="Unassembled WGS sequence"/>
</dbReference>
<protein>
    <submittedName>
        <fullName evidence="2">ECF transporter S component, folate family</fullName>
    </submittedName>
</protein>
<dbReference type="InterPro" id="IPR024529">
    <property type="entry name" value="ECF_trnsprt_substrate-spec"/>
</dbReference>
<feature type="transmembrane region" description="Helical" evidence="1">
    <location>
        <begin position="37"/>
        <end position="56"/>
    </location>
</feature>
<dbReference type="Pfam" id="PF12822">
    <property type="entry name" value="ECF_trnsprt"/>
    <property type="match status" value="1"/>
</dbReference>
<keyword evidence="1" id="KW-0472">Membrane</keyword>
<dbReference type="Gene3D" id="1.10.1760.20">
    <property type="match status" value="1"/>
</dbReference>
<dbReference type="eggNOG" id="COG4720">
    <property type="taxonomic scope" value="Bacteria"/>
</dbReference>
<keyword evidence="1" id="KW-1133">Transmembrane helix</keyword>
<evidence type="ECO:0000256" key="1">
    <source>
        <dbReference type="SAM" id="Phobius"/>
    </source>
</evidence>
<organism evidence="2 3">
    <name type="scientific">Carnobacterium alterfunditum</name>
    <dbReference type="NCBI Taxonomy" id="28230"/>
    <lineage>
        <taxon>Bacteria</taxon>
        <taxon>Bacillati</taxon>
        <taxon>Bacillota</taxon>
        <taxon>Bacilli</taxon>
        <taxon>Lactobacillales</taxon>
        <taxon>Carnobacteriaceae</taxon>
        <taxon>Carnobacterium</taxon>
    </lineage>
</organism>
<sequence>MNKNKYDARSISKIGLLMALEIVLTQFISIETPIVRVGFGFLPIAIIAMLYGPWIAGMASAITDIVGTILFGGGVFFPGFTLSAFIGGMIYGLVLYKKPKSLKRIILAILLVTIFVNLGLNTLWLTMLLDKAIVVIFPTRLIQNIILAPINMAMLYFVVQNKTLRKAIGIE</sequence>
<feature type="transmembrane region" description="Helical" evidence="1">
    <location>
        <begin position="105"/>
        <end position="129"/>
    </location>
</feature>
<dbReference type="AlphaFoldDB" id="A0A1N6FJ28"/>
<feature type="transmembrane region" description="Helical" evidence="1">
    <location>
        <begin position="68"/>
        <end position="93"/>
    </location>
</feature>
<gene>
    <name evidence="2" type="ORF">SAMN05878443_0644</name>
</gene>
<keyword evidence="1" id="KW-0812">Transmembrane</keyword>
<dbReference type="RefSeq" id="WP_034547323.1">
    <property type="nucleotide sequence ID" value="NZ_FSRN01000001.1"/>
</dbReference>
<dbReference type="OrthoDB" id="4624at2"/>
<reference evidence="3" key="1">
    <citation type="submission" date="2016-11" db="EMBL/GenBank/DDBJ databases">
        <authorList>
            <person name="Varghese N."/>
            <person name="Submissions S."/>
        </authorList>
    </citation>
    <scope>NUCLEOTIDE SEQUENCE [LARGE SCALE GENOMIC DNA]</scope>
    <source>
        <strain evidence="3">313</strain>
    </source>
</reference>
<dbReference type="NCBIfam" id="TIGR04518">
    <property type="entry name" value="ECF_S_folT_fam"/>
    <property type="match status" value="1"/>
</dbReference>
<dbReference type="STRING" id="28230.SAMN05878443_0644"/>
<evidence type="ECO:0000313" key="2">
    <source>
        <dbReference type="EMBL" id="SIN95247.1"/>
    </source>
</evidence>
<keyword evidence="3" id="KW-1185">Reference proteome</keyword>
<dbReference type="EMBL" id="FSRN01000001">
    <property type="protein sequence ID" value="SIN95247.1"/>
    <property type="molecule type" value="Genomic_DNA"/>
</dbReference>
<feature type="transmembrane region" description="Helical" evidence="1">
    <location>
        <begin position="141"/>
        <end position="159"/>
    </location>
</feature>
<dbReference type="InterPro" id="IPR030949">
    <property type="entry name" value="ECF_S_folate_fam"/>
</dbReference>